<feature type="compositionally biased region" description="Basic and acidic residues" evidence="1">
    <location>
        <begin position="1"/>
        <end position="17"/>
    </location>
</feature>
<feature type="compositionally biased region" description="Low complexity" evidence="1">
    <location>
        <begin position="18"/>
        <end position="31"/>
    </location>
</feature>
<accession>A0A6J4IUY8</accession>
<sequence>MHELGDLRLEQPGDRHAGPAGDDLGDLVGVDDPLEVDGRDLVGRAGVGLGLTARGDGLPVRGPGLIQRGPGRVRVEQGQRLAPPEPVAPLDRAGRDPARHFGGHGRDPVRLHLPAERVLRAHVARLDGERLGQQRRGRREGGPGRRVIGARRAAAEPERGARGAARDQQQGDVAGGLCGVRLHRQPLSSEQASHSVQC</sequence>
<feature type="region of interest" description="Disordered" evidence="1">
    <location>
        <begin position="129"/>
        <end position="172"/>
    </location>
</feature>
<name>A0A6J4IUY8_9BACT</name>
<feature type="compositionally biased region" description="Basic and acidic residues" evidence="1">
    <location>
        <begin position="153"/>
        <end position="165"/>
    </location>
</feature>
<feature type="region of interest" description="Disordered" evidence="1">
    <location>
        <begin position="1"/>
        <end position="31"/>
    </location>
</feature>
<evidence type="ECO:0000313" key="2">
    <source>
        <dbReference type="EMBL" id="CAA9260666.1"/>
    </source>
</evidence>
<organism evidence="2">
    <name type="scientific">uncultured Armatimonadetes bacterium</name>
    <dbReference type="NCBI Taxonomy" id="157466"/>
    <lineage>
        <taxon>Bacteria</taxon>
        <taxon>Bacillati</taxon>
        <taxon>Armatimonadota</taxon>
        <taxon>environmental samples</taxon>
    </lineage>
</organism>
<gene>
    <name evidence="2" type="ORF">AVDCRST_MAG63-2412</name>
</gene>
<dbReference type="EMBL" id="CADCTO010000312">
    <property type="protein sequence ID" value="CAA9260666.1"/>
    <property type="molecule type" value="Genomic_DNA"/>
</dbReference>
<reference evidence="2" key="1">
    <citation type="submission" date="2020-02" db="EMBL/GenBank/DDBJ databases">
        <authorList>
            <person name="Meier V. D."/>
        </authorList>
    </citation>
    <scope>NUCLEOTIDE SEQUENCE</scope>
    <source>
        <strain evidence="2">AVDCRST_MAG63</strain>
    </source>
</reference>
<proteinExistence type="predicted"/>
<evidence type="ECO:0000256" key="1">
    <source>
        <dbReference type="SAM" id="MobiDB-lite"/>
    </source>
</evidence>
<dbReference type="AlphaFoldDB" id="A0A6J4IUY8"/>
<protein>
    <submittedName>
        <fullName evidence="2">Uncharacterized protein</fullName>
    </submittedName>
</protein>